<keyword evidence="3" id="KW-1185">Reference proteome</keyword>
<dbReference type="eggNOG" id="ENOG50344T0">
    <property type="taxonomic scope" value="Bacteria"/>
</dbReference>
<dbReference type="NCBIfam" id="NF042414">
    <property type="entry name" value="CLC_0170_fam"/>
    <property type="match status" value="1"/>
</dbReference>
<evidence type="ECO:0000313" key="2">
    <source>
        <dbReference type="EMBL" id="AEF16222.1"/>
    </source>
</evidence>
<evidence type="ECO:0000313" key="3">
    <source>
        <dbReference type="Proteomes" id="UP000007239"/>
    </source>
</evidence>
<dbReference type="AlphaFoldDB" id="F6BFE4"/>
<protein>
    <submittedName>
        <fullName evidence="2">Uncharacterized protein</fullName>
    </submittedName>
</protein>
<dbReference type="EMBL" id="CP002739">
    <property type="protein sequence ID" value="AEF16222.1"/>
    <property type="molecule type" value="Genomic_DNA"/>
</dbReference>
<keyword evidence="1" id="KW-0812">Transmembrane</keyword>
<dbReference type="HOGENOM" id="CLU_187769_0_0_9"/>
<keyword evidence="1" id="KW-1133">Transmembrane helix</keyword>
<organism evidence="2 3">
    <name type="scientific">Thermoanaerobacterium xylanolyticum (strain ATCC 49914 / DSM 7097 / LX-11)</name>
    <dbReference type="NCBI Taxonomy" id="858215"/>
    <lineage>
        <taxon>Bacteria</taxon>
        <taxon>Bacillati</taxon>
        <taxon>Bacillota</taxon>
        <taxon>Clostridia</taxon>
        <taxon>Thermoanaerobacterales</taxon>
        <taxon>Thermoanaerobacteraceae</taxon>
        <taxon>Thermoanaerobacterium</taxon>
    </lineage>
</organism>
<dbReference type="RefSeq" id="WP_013786983.1">
    <property type="nucleotide sequence ID" value="NC_015555.1"/>
</dbReference>
<evidence type="ECO:0000256" key="1">
    <source>
        <dbReference type="SAM" id="Phobius"/>
    </source>
</evidence>
<dbReference type="InterPro" id="IPR049971">
    <property type="entry name" value="CLC_0170-like"/>
</dbReference>
<dbReference type="Proteomes" id="UP000007239">
    <property type="component" value="Chromosome"/>
</dbReference>
<keyword evidence="1" id="KW-0472">Membrane</keyword>
<feature type="transmembrane region" description="Helical" evidence="1">
    <location>
        <begin position="46"/>
        <end position="65"/>
    </location>
</feature>
<accession>F6BFE4</accession>
<gene>
    <name evidence="2" type="ordered locus">Thexy_0162</name>
</gene>
<proteinExistence type="predicted"/>
<feature type="transmembrane region" description="Helical" evidence="1">
    <location>
        <begin position="6"/>
        <end position="26"/>
    </location>
</feature>
<dbReference type="KEGG" id="txy:Thexy_0162"/>
<sequence length="70" mass="8157">MMNVFLFLKQVFNVYLVTVLFITGFYESVFEPKDLKKKGLDKDSKICRNIGIAYLLIDAVMYIIIKFSPI</sequence>
<dbReference type="STRING" id="858215.Thexy_0162"/>
<name>F6BFE4_THEXL</name>
<reference evidence="2" key="1">
    <citation type="submission" date="2011-05" db="EMBL/GenBank/DDBJ databases">
        <title>Complete sequence of Thermoanaerobacterium xylanolyticum LX-11.</title>
        <authorList>
            <consortium name="US DOE Joint Genome Institute"/>
            <person name="Lucas S."/>
            <person name="Han J."/>
            <person name="Lapidus A."/>
            <person name="Cheng J.-F."/>
            <person name="Goodwin L."/>
            <person name="Pitluck S."/>
            <person name="Peters L."/>
            <person name="Mikhailova N."/>
            <person name="Lu M."/>
            <person name="Han C."/>
            <person name="Tapia R."/>
            <person name="Land M."/>
            <person name="Hauser L."/>
            <person name="Kyrpides N."/>
            <person name="Ivanova N."/>
            <person name="Pagani I."/>
            <person name="Hemme C."/>
            <person name="Woyke T."/>
        </authorList>
    </citation>
    <scope>NUCLEOTIDE SEQUENCE</scope>
    <source>
        <strain evidence="2">LX-11</strain>
    </source>
</reference>